<feature type="compositionally biased region" description="Polar residues" evidence="1">
    <location>
        <begin position="215"/>
        <end position="225"/>
    </location>
</feature>
<reference evidence="2 3" key="1">
    <citation type="journal article" date="2020" name="ISME J.">
        <title>Uncovering the hidden diversity of litter-decomposition mechanisms in mushroom-forming fungi.</title>
        <authorList>
            <person name="Floudas D."/>
            <person name="Bentzer J."/>
            <person name="Ahren D."/>
            <person name="Johansson T."/>
            <person name="Persson P."/>
            <person name="Tunlid A."/>
        </authorList>
    </citation>
    <scope>NUCLEOTIDE SEQUENCE [LARGE SCALE GENOMIC DNA]</scope>
    <source>
        <strain evidence="2 3">CBS 175.51</strain>
    </source>
</reference>
<accession>A0A8H5BNG2</accession>
<feature type="compositionally biased region" description="Acidic residues" evidence="1">
    <location>
        <begin position="586"/>
        <end position="597"/>
    </location>
</feature>
<dbReference type="AlphaFoldDB" id="A0A8H5BNG2"/>
<evidence type="ECO:0000313" key="2">
    <source>
        <dbReference type="EMBL" id="KAF5326629.1"/>
    </source>
</evidence>
<comment type="caution">
    <text evidence="2">The sequence shown here is derived from an EMBL/GenBank/DDBJ whole genome shotgun (WGS) entry which is preliminary data.</text>
</comment>
<dbReference type="EMBL" id="JAACJK010000163">
    <property type="protein sequence ID" value="KAF5326629.1"/>
    <property type="molecule type" value="Genomic_DNA"/>
</dbReference>
<feature type="compositionally biased region" description="Polar residues" evidence="1">
    <location>
        <begin position="325"/>
        <end position="336"/>
    </location>
</feature>
<feature type="compositionally biased region" description="Basic and acidic residues" evidence="1">
    <location>
        <begin position="161"/>
        <end position="181"/>
    </location>
</feature>
<name>A0A8H5BNG2_9AGAR</name>
<evidence type="ECO:0000313" key="3">
    <source>
        <dbReference type="Proteomes" id="UP000541558"/>
    </source>
</evidence>
<proteinExistence type="predicted"/>
<feature type="compositionally biased region" description="Low complexity" evidence="1">
    <location>
        <begin position="185"/>
        <end position="195"/>
    </location>
</feature>
<gene>
    <name evidence="2" type="ORF">D9611_000866</name>
</gene>
<dbReference type="OrthoDB" id="3047765at2759"/>
<feature type="compositionally biased region" description="Basic and acidic residues" evidence="1">
    <location>
        <begin position="23"/>
        <end position="42"/>
    </location>
</feature>
<feature type="compositionally biased region" description="Basic and acidic residues" evidence="1">
    <location>
        <begin position="379"/>
        <end position="395"/>
    </location>
</feature>
<organism evidence="2 3">
    <name type="scientific">Ephemerocybe angulata</name>
    <dbReference type="NCBI Taxonomy" id="980116"/>
    <lineage>
        <taxon>Eukaryota</taxon>
        <taxon>Fungi</taxon>
        <taxon>Dikarya</taxon>
        <taxon>Basidiomycota</taxon>
        <taxon>Agaricomycotina</taxon>
        <taxon>Agaricomycetes</taxon>
        <taxon>Agaricomycetidae</taxon>
        <taxon>Agaricales</taxon>
        <taxon>Agaricineae</taxon>
        <taxon>Psathyrellaceae</taxon>
        <taxon>Ephemerocybe</taxon>
    </lineage>
</organism>
<feature type="compositionally biased region" description="Polar residues" evidence="1">
    <location>
        <begin position="542"/>
        <end position="564"/>
    </location>
</feature>
<feature type="compositionally biased region" description="Basic residues" evidence="1">
    <location>
        <begin position="196"/>
        <end position="206"/>
    </location>
</feature>
<feature type="compositionally biased region" description="Basic residues" evidence="1">
    <location>
        <begin position="240"/>
        <end position="257"/>
    </location>
</feature>
<sequence length="597" mass="64423">MKARGTELATPNPRAVPPSTVKNVEESRQERLQRQQARIRDRGGIFVPTVRNTLADILCGRREASPKKLRRSRSRSCSPQKPPASPTTGKGKRVSLSSSHAIMKGEISVAGDALRRSPRKKSATPQPNGPEAKVVKKGKGGASKFTVAPSEHAAPKSRKTKMTEDEYDEVLKTKPAKKDVAANRSKAAAGKQSKASVKKPNAKQGRKVKEDKASEASTSRLSSQAPDSDEEDPPLPPAKSRGRGTKAKPKASSKSKSKSKEVPSDDDDAPLAPPPKSKPAKRKLSIVQEENEEEKEEVEPATRMGTLSPVPQPSRKKPKAALPQAETTAGISSKDQAPSKRKQVGEPSERQSGKPRGKGTAFTEPIPEISSKKAKSKHNSLEEPHLEDLEHEIPKKTGTKRKAVMDPEVEAGGPSKPKQKRTAPVDAEPVGKKAKTKANASEIPPSNGDHKAEPEPRRKAGTKRKAVVDPEPEEDEQEVIPSKPKAKSKEPSKKKAKTLPLQEVDSPDHSPVGKGNAPKAKKSAVSLKPASQPRHNSRTQKENTPLSDSSEGKTANNKSRTVPSATIKGPRKSVMIRMREPLPPVEDNDPDPIDFLS</sequence>
<dbReference type="Proteomes" id="UP000541558">
    <property type="component" value="Unassembled WGS sequence"/>
</dbReference>
<feature type="region of interest" description="Disordered" evidence="1">
    <location>
        <begin position="59"/>
        <end position="597"/>
    </location>
</feature>
<feature type="region of interest" description="Disordered" evidence="1">
    <location>
        <begin position="1"/>
        <end position="42"/>
    </location>
</feature>
<keyword evidence="3" id="KW-1185">Reference proteome</keyword>
<evidence type="ECO:0000256" key="1">
    <source>
        <dbReference type="SAM" id="MobiDB-lite"/>
    </source>
</evidence>
<protein>
    <submittedName>
        <fullName evidence="2">Uncharacterized protein</fullName>
    </submittedName>
</protein>
<feature type="compositionally biased region" description="Basic and acidic residues" evidence="1">
    <location>
        <begin position="343"/>
        <end position="352"/>
    </location>
</feature>
<feature type="compositionally biased region" description="Acidic residues" evidence="1">
    <location>
        <begin position="289"/>
        <end position="299"/>
    </location>
</feature>
<feature type="compositionally biased region" description="Basic and acidic residues" evidence="1">
    <location>
        <begin position="448"/>
        <end position="458"/>
    </location>
</feature>